<dbReference type="EMBL" id="OY660864">
    <property type="protein sequence ID" value="CAJ1049544.1"/>
    <property type="molecule type" value="Genomic_DNA"/>
</dbReference>
<organism evidence="2 3">
    <name type="scientific">Xyrichtys novacula</name>
    <name type="common">Pearly razorfish</name>
    <name type="synonym">Hemipteronotus novacula</name>
    <dbReference type="NCBI Taxonomy" id="13765"/>
    <lineage>
        <taxon>Eukaryota</taxon>
        <taxon>Metazoa</taxon>
        <taxon>Chordata</taxon>
        <taxon>Craniata</taxon>
        <taxon>Vertebrata</taxon>
        <taxon>Euteleostomi</taxon>
        <taxon>Actinopterygii</taxon>
        <taxon>Neopterygii</taxon>
        <taxon>Teleostei</taxon>
        <taxon>Neoteleostei</taxon>
        <taxon>Acanthomorphata</taxon>
        <taxon>Eupercaria</taxon>
        <taxon>Labriformes</taxon>
        <taxon>Labridae</taxon>
        <taxon>Xyrichtys</taxon>
    </lineage>
</organism>
<feature type="region of interest" description="Disordered" evidence="1">
    <location>
        <begin position="1"/>
        <end position="65"/>
    </location>
</feature>
<feature type="compositionally biased region" description="Basic and acidic residues" evidence="1">
    <location>
        <begin position="37"/>
        <end position="51"/>
    </location>
</feature>
<sequence>DVQLGAQEVTGDSWGRKKESTNSGEERRRGRRGNKSTNRDPKRERTDETKMVSDSGTWSDNTEKH</sequence>
<evidence type="ECO:0000313" key="2">
    <source>
        <dbReference type="EMBL" id="CAJ1049544.1"/>
    </source>
</evidence>
<evidence type="ECO:0000256" key="1">
    <source>
        <dbReference type="SAM" id="MobiDB-lite"/>
    </source>
</evidence>
<dbReference type="AlphaFoldDB" id="A0AAV1ELH6"/>
<reference evidence="2" key="1">
    <citation type="submission" date="2023-08" db="EMBL/GenBank/DDBJ databases">
        <authorList>
            <person name="Alioto T."/>
            <person name="Alioto T."/>
            <person name="Gomez Garrido J."/>
        </authorList>
    </citation>
    <scope>NUCLEOTIDE SEQUENCE</scope>
</reference>
<keyword evidence="3" id="KW-1185">Reference proteome</keyword>
<dbReference type="Proteomes" id="UP001178508">
    <property type="component" value="Chromosome 1"/>
</dbReference>
<protein>
    <submittedName>
        <fullName evidence="2">Uncharacterized protein</fullName>
    </submittedName>
</protein>
<evidence type="ECO:0000313" key="3">
    <source>
        <dbReference type="Proteomes" id="UP001178508"/>
    </source>
</evidence>
<feature type="compositionally biased region" description="Polar residues" evidence="1">
    <location>
        <begin position="52"/>
        <end position="65"/>
    </location>
</feature>
<accession>A0AAV1ELH6</accession>
<proteinExistence type="predicted"/>
<feature type="compositionally biased region" description="Basic and acidic residues" evidence="1">
    <location>
        <begin position="14"/>
        <end position="28"/>
    </location>
</feature>
<gene>
    <name evidence="2" type="ORF">XNOV1_A039638</name>
</gene>
<feature type="non-terminal residue" evidence="2">
    <location>
        <position position="1"/>
    </location>
</feature>
<name>A0AAV1ELH6_XYRNO</name>